<feature type="transmembrane region" description="Helical" evidence="2">
    <location>
        <begin position="106"/>
        <end position="124"/>
    </location>
</feature>
<feature type="transmembrane region" description="Helical" evidence="2">
    <location>
        <begin position="136"/>
        <end position="156"/>
    </location>
</feature>
<accession>A0A506U1F8</accession>
<dbReference type="NCBIfam" id="NF041646">
    <property type="entry name" value="VC0807_fam"/>
    <property type="match status" value="1"/>
</dbReference>
<keyword evidence="2" id="KW-0812">Transmembrane</keyword>
<feature type="transmembrane region" description="Helical" evidence="2">
    <location>
        <begin position="49"/>
        <end position="68"/>
    </location>
</feature>
<keyword evidence="4" id="KW-1185">Reference proteome</keyword>
<proteinExistence type="predicted"/>
<dbReference type="EMBL" id="VHLH01000030">
    <property type="protein sequence ID" value="TPW26449.1"/>
    <property type="molecule type" value="Genomic_DNA"/>
</dbReference>
<reference evidence="3 4" key="1">
    <citation type="submission" date="2019-06" db="EMBL/GenBank/DDBJ databases">
        <authorList>
            <person name="Li M."/>
        </authorList>
    </citation>
    <scope>NUCLEOTIDE SEQUENCE [LARGE SCALE GENOMIC DNA]</scope>
    <source>
        <strain evidence="3 4">BGMRC6574</strain>
    </source>
</reference>
<evidence type="ECO:0008006" key="5">
    <source>
        <dbReference type="Google" id="ProtNLM"/>
    </source>
</evidence>
<feature type="transmembrane region" description="Helical" evidence="2">
    <location>
        <begin position="188"/>
        <end position="213"/>
    </location>
</feature>
<evidence type="ECO:0000256" key="1">
    <source>
        <dbReference type="SAM" id="MobiDB-lite"/>
    </source>
</evidence>
<gene>
    <name evidence="3" type="ORF">FJU11_14705</name>
</gene>
<comment type="caution">
    <text evidence="3">The sequence shown here is derived from an EMBL/GenBank/DDBJ whole genome shotgun (WGS) entry which is preliminary data.</text>
</comment>
<keyword evidence="2" id="KW-0472">Membrane</keyword>
<organism evidence="3 4">
    <name type="scientific">Pararhizobium mangrovi</name>
    <dbReference type="NCBI Taxonomy" id="2590452"/>
    <lineage>
        <taxon>Bacteria</taxon>
        <taxon>Pseudomonadati</taxon>
        <taxon>Pseudomonadota</taxon>
        <taxon>Alphaproteobacteria</taxon>
        <taxon>Hyphomicrobiales</taxon>
        <taxon>Rhizobiaceae</taxon>
        <taxon>Rhizobium/Agrobacterium group</taxon>
        <taxon>Pararhizobium</taxon>
    </lineage>
</organism>
<feature type="transmembrane region" description="Helical" evidence="2">
    <location>
        <begin position="219"/>
        <end position="238"/>
    </location>
</feature>
<evidence type="ECO:0000313" key="4">
    <source>
        <dbReference type="Proteomes" id="UP000320314"/>
    </source>
</evidence>
<dbReference type="Proteomes" id="UP000320314">
    <property type="component" value="Unassembled WGS sequence"/>
</dbReference>
<dbReference type="AlphaFoldDB" id="A0A506U1F8"/>
<evidence type="ECO:0000313" key="3">
    <source>
        <dbReference type="EMBL" id="TPW26449.1"/>
    </source>
</evidence>
<feature type="region of interest" description="Disordered" evidence="1">
    <location>
        <begin position="1"/>
        <end position="42"/>
    </location>
</feature>
<evidence type="ECO:0000256" key="2">
    <source>
        <dbReference type="SAM" id="Phobius"/>
    </source>
</evidence>
<dbReference type="RefSeq" id="WP_181408198.1">
    <property type="nucleotide sequence ID" value="NZ_VHLH01000030.1"/>
</dbReference>
<name>A0A506U1F8_9HYPH</name>
<protein>
    <recommendedName>
        <fullName evidence="5">Transmembrane protein</fullName>
    </recommendedName>
</protein>
<keyword evidence="2" id="KW-1133">Transmembrane helix</keyword>
<sequence>MEPDLPVRSDMTAMDGNQPPSEERASTASTATKKASDANGPRIPGVLRAHGGGALALVAVNVAAPLLIYDRVAPYASDTVGLIAAGVPPLAWSVVEFACRRRLDAVSMLVLAGIVLSLAAVLLGGSPRLLQLRENLVTALVGLSFLVSAAIGRPLVFELARAWMRRSSEREAVAFEAKRDAPGFRRTMMVMTLVWGAGLLASAAIACWLVFVLSIHDDLIAGPFVGYATMALLALWTMRYARRRRGKRPEDGS</sequence>